<keyword evidence="2" id="KW-1185">Reference proteome</keyword>
<evidence type="ECO:0000313" key="1">
    <source>
        <dbReference type="EMBL" id="WVY91029.1"/>
    </source>
</evidence>
<proteinExistence type="predicted"/>
<accession>A0AAQ3MGZ9</accession>
<evidence type="ECO:0000313" key="2">
    <source>
        <dbReference type="Proteomes" id="UP001374535"/>
    </source>
</evidence>
<organism evidence="1 2">
    <name type="scientific">Vigna mungo</name>
    <name type="common">Black gram</name>
    <name type="synonym">Phaseolus mungo</name>
    <dbReference type="NCBI Taxonomy" id="3915"/>
    <lineage>
        <taxon>Eukaryota</taxon>
        <taxon>Viridiplantae</taxon>
        <taxon>Streptophyta</taxon>
        <taxon>Embryophyta</taxon>
        <taxon>Tracheophyta</taxon>
        <taxon>Spermatophyta</taxon>
        <taxon>Magnoliopsida</taxon>
        <taxon>eudicotyledons</taxon>
        <taxon>Gunneridae</taxon>
        <taxon>Pentapetalae</taxon>
        <taxon>rosids</taxon>
        <taxon>fabids</taxon>
        <taxon>Fabales</taxon>
        <taxon>Fabaceae</taxon>
        <taxon>Papilionoideae</taxon>
        <taxon>50 kb inversion clade</taxon>
        <taxon>NPAAA clade</taxon>
        <taxon>indigoferoid/millettioid clade</taxon>
        <taxon>Phaseoleae</taxon>
        <taxon>Vigna</taxon>
    </lineage>
</organism>
<reference evidence="1 2" key="1">
    <citation type="journal article" date="2023" name="Life. Sci Alliance">
        <title>Evolutionary insights into 3D genome organization and epigenetic landscape of Vigna mungo.</title>
        <authorList>
            <person name="Junaid A."/>
            <person name="Singh B."/>
            <person name="Bhatia S."/>
        </authorList>
    </citation>
    <scope>NUCLEOTIDE SEQUENCE [LARGE SCALE GENOMIC DNA]</scope>
    <source>
        <strain evidence="1">Urdbean</strain>
    </source>
</reference>
<sequence>MHGNHQPSHSYLQKVFPLVSYQQQNSRFMTKLFMHFQYKKRIFKKKNYTKTTKCKIKENAYRFGRCSFSWSSYGTESNPLSLPREATQIKFNINKNCKIQQKKYNKSRIAAEKKRK</sequence>
<dbReference type="Proteomes" id="UP001374535">
    <property type="component" value="Chromosome 11"/>
</dbReference>
<dbReference type="AlphaFoldDB" id="A0AAQ3MGZ9"/>
<dbReference type="EMBL" id="CP144690">
    <property type="protein sequence ID" value="WVY91029.1"/>
    <property type="molecule type" value="Genomic_DNA"/>
</dbReference>
<gene>
    <name evidence="1" type="ORF">V8G54_036543</name>
</gene>
<protein>
    <submittedName>
        <fullName evidence="1">Uncharacterized protein</fullName>
    </submittedName>
</protein>
<name>A0AAQ3MGZ9_VIGMU</name>